<organism evidence="13 14">
    <name type="scientific">Chitinophaga oryziterrae</name>
    <dbReference type="NCBI Taxonomy" id="1031224"/>
    <lineage>
        <taxon>Bacteria</taxon>
        <taxon>Pseudomonadati</taxon>
        <taxon>Bacteroidota</taxon>
        <taxon>Chitinophagia</taxon>
        <taxon>Chitinophagales</taxon>
        <taxon>Chitinophagaceae</taxon>
        <taxon>Chitinophaga</taxon>
    </lineage>
</organism>
<dbReference type="Pfam" id="PF01963">
    <property type="entry name" value="TraB_PrgY_gumN"/>
    <property type="match status" value="1"/>
</dbReference>
<keyword evidence="5" id="KW-0812">Transmembrane</keyword>
<dbReference type="AlphaFoldDB" id="A0A6N8JAI8"/>
<dbReference type="GO" id="GO:0004222">
    <property type="term" value="F:metalloendopeptidase activity"/>
    <property type="evidence" value="ECO:0007669"/>
    <property type="project" value="TreeGrafter"/>
</dbReference>
<dbReference type="EMBL" id="WRXO01000002">
    <property type="protein sequence ID" value="MVT41112.1"/>
    <property type="molecule type" value="Genomic_DNA"/>
</dbReference>
<dbReference type="InterPro" id="IPR002816">
    <property type="entry name" value="TraB/PrgY/GumN_fam"/>
</dbReference>
<reference evidence="13 14" key="1">
    <citation type="submission" date="2019-12" db="EMBL/GenBank/DDBJ databases">
        <title>The draft genomic sequence of strain Chitinophaga oryziterrae JCM 16595.</title>
        <authorList>
            <person name="Zhang X."/>
        </authorList>
    </citation>
    <scope>NUCLEOTIDE SEQUENCE [LARGE SCALE GENOMIC DNA]</scope>
    <source>
        <strain evidence="13 14">JCM 16595</strain>
    </source>
</reference>
<comment type="subcellular location">
    <subcellularLocation>
        <location evidence="3">Membrane</location>
        <topology evidence="3">Single-pass type I membrane protein</topology>
    </subcellularLocation>
</comment>
<evidence type="ECO:0000256" key="8">
    <source>
        <dbReference type="ARBA" id="ARBA00022801"/>
    </source>
</evidence>
<evidence type="ECO:0000313" key="14">
    <source>
        <dbReference type="Proteomes" id="UP000468388"/>
    </source>
</evidence>
<proteinExistence type="predicted"/>
<comment type="cofactor">
    <cofactor evidence="1">
        <name>Mn(2+)</name>
        <dbReference type="ChEBI" id="CHEBI:29035"/>
    </cofactor>
</comment>
<sequence>MFDSCTSRRYRYAARFILVFILLALLVPATVLRAQNDNRSHYQLLWRINGPGMASPSYLFGTMHLTDNRVFEFSDSVLIALRNANAFAMEVDLDSIMAYMLSPGGPLLDTVNHMRRLLTADEYHYVDSLIIEKTGAPLAHLNLKRMWFVEKLLLDEEEALGRNAGPDQKGENIFLDGWLHQKATGLHKPVYSLERLQNQLHIMSADVSEMQKEVFLWTLGYHDAGSGDAKEKTERFNSRVNYLDSLVNMYYKADLEKISAFVNSDGSEDSDEGPGLIVRNLEMADNLALLINKGSVFAAVGVAHLPGEKGIISLLRAKGYTVTSVKATFTGGAKRDRQRLDSIKGYSLNKIADGYSVMLPGIPLSYPIPNMNRKMYIGNNGSDVGFAFSMDIPQLGMDKRELVNTMIANMAKQGNARLQRSYPITYRNIPGTEALLKQGDTPLYVRLFIRNNRAFVFMYSSENDSSSRKDFFKSVRFYDIARPVTIYDMLNRPQLGFSAMLPLDVNHIQSSGNKDGVRPVEAYSGLDDANKISYILRIEKMQRGYYNINDNQVLEGVRTMLLQEDSTLQLIDSTVTEREGLPLYQLVYRHTNGFISRLHFIPRGNLAYFLLCVYDGAHTDSSYWQHFLNGFHVSPLKAQAPVIPFVPADSSFAIMGPERFTGGSIGHYNRSSHVHVYLYRAMDSTSHSMYVAEVDKYDRYYHNKPDSLLKEFVRSEDTTFIITGHKQSVWEGLPVYETEMKGRHTGLHWYRRAVVAGHNIYRLSVIMPEEVIQTGYEQQFFASFHPGIREKADTLRLQQNKLSMLLKDLQSTDTTIFNRANAYLDNLEPDSADKGLIIEALVKPFPADTGDNNAKVQLLLSLKTLADDHIVHAAETLFASTTDTRDKERVLRFLSGLTSDSAIRTFLRLAPEMPENTITGSNIFSYSFKDDSLYQKYMPAMITTAERSVSFLQAFTTYTCNDSLWLSPQFGRYGLERLLPGIMQQFEHRLTEWKNRETDEDNDWKLQSGLLSIGRILALPGMPASSATGFRQLLADTVMMLRTLGARGLMNKGINVDDKTLNSILADNDVAYTFIQAVQNAGQLSQIRHLLTQELLGRSYVSYYMSEDYTITDVEQVTRVKVQQGKRPAEWLILYRYKSDESESEDWEYVLNGPHPQDPAKLNTEPALIHVISEISTVTDKKKLSAEAMKAYKDYLEEERAETN</sequence>
<evidence type="ECO:0000256" key="10">
    <source>
        <dbReference type="ARBA" id="ARBA00023049"/>
    </source>
</evidence>
<evidence type="ECO:0000256" key="5">
    <source>
        <dbReference type="ARBA" id="ARBA00022692"/>
    </source>
</evidence>
<protein>
    <recommendedName>
        <fullName evidence="15">TraB/GumN family protein</fullName>
    </recommendedName>
</protein>
<keyword evidence="12" id="KW-0325">Glycoprotein</keyword>
<keyword evidence="11" id="KW-0472">Membrane</keyword>
<evidence type="ECO:0000256" key="6">
    <source>
        <dbReference type="ARBA" id="ARBA00022723"/>
    </source>
</evidence>
<evidence type="ECO:0000256" key="3">
    <source>
        <dbReference type="ARBA" id="ARBA00004479"/>
    </source>
</evidence>
<evidence type="ECO:0000256" key="4">
    <source>
        <dbReference type="ARBA" id="ARBA00022670"/>
    </source>
</evidence>
<comment type="cofactor">
    <cofactor evidence="2">
        <name>Co(2+)</name>
        <dbReference type="ChEBI" id="CHEBI:48828"/>
    </cofactor>
</comment>
<evidence type="ECO:0000256" key="12">
    <source>
        <dbReference type="ARBA" id="ARBA00023180"/>
    </source>
</evidence>
<evidence type="ECO:0000256" key="11">
    <source>
        <dbReference type="ARBA" id="ARBA00023136"/>
    </source>
</evidence>
<keyword evidence="10" id="KW-0482">Metalloprotease</keyword>
<name>A0A6N8JAI8_9BACT</name>
<dbReference type="GO" id="GO:0006508">
    <property type="term" value="P:proteolysis"/>
    <property type="evidence" value="ECO:0007669"/>
    <property type="project" value="UniProtKB-KW"/>
</dbReference>
<evidence type="ECO:0000256" key="2">
    <source>
        <dbReference type="ARBA" id="ARBA00001941"/>
    </source>
</evidence>
<comment type="caution">
    <text evidence="13">The sequence shown here is derived from an EMBL/GenBank/DDBJ whole genome shotgun (WGS) entry which is preliminary data.</text>
</comment>
<dbReference type="Proteomes" id="UP000468388">
    <property type="component" value="Unassembled WGS sequence"/>
</dbReference>
<evidence type="ECO:0008006" key="15">
    <source>
        <dbReference type="Google" id="ProtNLM"/>
    </source>
</evidence>
<keyword evidence="4" id="KW-0645">Protease</keyword>
<dbReference type="InterPro" id="IPR040230">
    <property type="entry name" value="TIKI1/2-like"/>
</dbReference>
<evidence type="ECO:0000313" key="13">
    <source>
        <dbReference type="EMBL" id="MVT41112.1"/>
    </source>
</evidence>
<evidence type="ECO:0000256" key="1">
    <source>
        <dbReference type="ARBA" id="ARBA00001936"/>
    </source>
</evidence>
<keyword evidence="14" id="KW-1185">Reference proteome</keyword>
<dbReference type="RefSeq" id="WP_157299725.1">
    <property type="nucleotide sequence ID" value="NZ_BAAAZB010000010.1"/>
</dbReference>
<dbReference type="CDD" id="cd14789">
    <property type="entry name" value="Tiki"/>
    <property type="match status" value="1"/>
</dbReference>
<keyword evidence="6" id="KW-0479">Metal-binding</keyword>
<evidence type="ECO:0000256" key="7">
    <source>
        <dbReference type="ARBA" id="ARBA00022729"/>
    </source>
</evidence>
<dbReference type="GO" id="GO:0030178">
    <property type="term" value="P:negative regulation of Wnt signaling pathway"/>
    <property type="evidence" value="ECO:0007669"/>
    <property type="project" value="InterPro"/>
</dbReference>
<dbReference type="GO" id="GO:0016020">
    <property type="term" value="C:membrane"/>
    <property type="evidence" value="ECO:0007669"/>
    <property type="project" value="UniProtKB-SubCell"/>
</dbReference>
<gene>
    <name evidence="13" type="ORF">GO495_11010</name>
</gene>
<keyword evidence="7" id="KW-0732">Signal</keyword>
<keyword evidence="9" id="KW-1133">Transmembrane helix</keyword>
<accession>A0A6N8JAI8</accession>
<dbReference type="GO" id="GO:0046872">
    <property type="term" value="F:metal ion binding"/>
    <property type="evidence" value="ECO:0007669"/>
    <property type="project" value="UniProtKB-KW"/>
</dbReference>
<dbReference type="PANTHER" id="PTHR31120:SF6">
    <property type="entry name" value="METALLOPROTEASE TIKI HOMOLOG"/>
    <property type="match status" value="1"/>
</dbReference>
<dbReference type="PANTHER" id="PTHR31120">
    <property type="entry name" value="METALLOPROTEASE TIKI"/>
    <property type="match status" value="1"/>
</dbReference>
<evidence type="ECO:0000256" key="9">
    <source>
        <dbReference type="ARBA" id="ARBA00022989"/>
    </source>
</evidence>
<dbReference type="OrthoDB" id="9798714at2"/>
<keyword evidence="8" id="KW-0378">Hydrolase</keyword>